<dbReference type="InterPro" id="IPR044098">
    <property type="entry name" value="STAMBP/STALP-like_MPN"/>
</dbReference>
<dbReference type="GO" id="GO:0006508">
    <property type="term" value="P:proteolysis"/>
    <property type="evidence" value="ECO:0007669"/>
    <property type="project" value="UniProtKB-KW"/>
</dbReference>
<keyword evidence="5" id="KW-0833">Ubl conjugation pathway</keyword>
<dbReference type="PANTHER" id="PTHR12947:SF19">
    <property type="entry name" value="AMSH-LIKE UBIQUITIN THIOESTERASE 1"/>
    <property type="match status" value="1"/>
</dbReference>
<keyword evidence="11" id="KW-1185">Reference proteome</keyword>
<dbReference type="PANTHER" id="PTHR12947">
    <property type="entry name" value="AMSH-LIKE PROTEASE"/>
    <property type="match status" value="1"/>
</dbReference>
<evidence type="ECO:0000256" key="1">
    <source>
        <dbReference type="ARBA" id="ARBA00001947"/>
    </source>
</evidence>
<name>A0ABD1NN98_9LAMI</name>
<dbReference type="Proteomes" id="UP001604336">
    <property type="component" value="Unassembled WGS sequence"/>
</dbReference>
<evidence type="ECO:0000313" key="10">
    <source>
        <dbReference type="EMBL" id="KAL2453073.1"/>
    </source>
</evidence>
<dbReference type="CDD" id="cd08066">
    <property type="entry name" value="MPN_AMSH_like"/>
    <property type="match status" value="1"/>
</dbReference>
<keyword evidence="3" id="KW-0645">Protease</keyword>
<dbReference type="EMBL" id="JBFOLK010000879">
    <property type="protein sequence ID" value="KAL2453073.1"/>
    <property type="molecule type" value="Genomic_DNA"/>
</dbReference>
<dbReference type="Pfam" id="PF01398">
    <property type="entry name" value="JAB"/>
    <property type="match status" value="1"/>
</dbReference>
<evidence type="ECO:0000256" key="7">
    <source>
        <dbReference type="ARBA" id="ARBA00022833"/>
    </source>
</evidence>
<sequence length="547" mass="61862">MTTRSSSEATIDIESSTKKLVVDNRISLRFYYRIADNILKQADIFREEKNIVDLYVMLLRFSSLVMDTIPRHRDYRASPGSNKVYLKNKLLNAIAELEKLKPAVQLKVQELHSRKQPNVNQNDTWESSLGSPIVKQERWNAYSRTKTSPPVASGLAYQGLKTQHFSFVKPVEEYHRRISPSIPRPKDETLARHSILGPSGLHGHWQPPSNHKIQYPSNLDLTTFQAPSCLEQPFKDGTTMRKDDGNLERERSNLESIVLPEKENQKFQTQELDSLISFETVESLPQEEIIGQPKLPPVLVDVQDLIPRSTPALVSFETVESLPQEEIIRQLTPPPVLADIQDLVPRSTPATERECGMEKSSSAGLDCAEDPLQLHISTELMDCFMKLAKSNTDKNLETCGVLAGSLRNRTFSITALIIPKQESTSDSCQTTNEEEIFEVQDKQSLFPLGWIHTHPTQSCFMSSIDVHTHYSYQVMLPESIAIVMAPRDTSKKHGIFRLTPGGMTVVRLCPKRGFHPHEPPSDGSPIYNHCTDVYMNPSLKVDIIDLR</sequence>
<comment type="cofactor">
    <cofactor evidence="1">
        <name>Zn(2+)</name>
        <dbReference type="ChEBI" id="CHEBI:29105"/>
    </cofactor>
</comment>
<dbReference type="InterPro" id="IPR037518">
    <property type="entry name" value="MPN"/>
</dbReference>
<keyword evidence="8" id="KW-0482">Metalloprotease</keyword>
<keyword evidence="4" id="KW-0479">Metal-binding</keyword>
<evidence type="ECO:0000256" key="4">
    <source>
        <dbReference type="ARBA" id="ARBA00022723"/>
    </source>
</evidence>
<evidence type="ECO:0000256" key="3">
    <source>
        <dbReference type="ARBA" id="ARBA00022670"/>
    </source>
</evidence>
<keyword evidence="6" id="KW-0378">Hydrolase</keyword>
<dbReference type="SMART" id="SM00232">
    <property type="entry name" value="JAB_MPN"/>
    <property type="match status" value="1"/>
</dbReference>
<gene>
    <name evidence="10" type="ORF">Adt_45810</name>
</gene>
<comment type="similarity">
    <text evidence="2">Belongs to the peptidase M67C family.</text>
</comment>
<comment type="caution">
    <text evidence="10">The sequence shown here is derived from an EMBL/GenBank/DDBJ whole genome shotgun (WGS) entry which is preliminary data.</text>
</comment>
<dbReference type="InterPro" id="IPR000555">
    <property type="entry name" value="JAMM/MPN+_dom"/>
</dbReference>
<dbReference type="AlphaFoldDB" id="A0ABD1NN98"/>
<reference evidence="11" key="1">
    <citation type="submission" date="2024-07" db="EMBL/GenBank/DDBJ databases">
        <title>Two chromosome-level genome assemblies of Korean endemic species Abeliophyllum distichum and Forsythia ovata (Oleaceae).</title>
        <authorList>
            <person name="Jang H."/>
        </authorList>
    </citation>
    <scope>NUCLEOTIDE SEQUENCE [LARGE SCALE GENOMIC DNA]</scope>
</reference>
<dbReference type="SUPFAM" id="SSF140856">
    <property type="entry name" value="USP8 N-terminal domain-like"/>
    <property type="match status" value="1"/>
</dbReference>
<evidence type="ECO:0000313" key="11">
    <source>
        <dbReference type="Proteomes" id="UP001604336"/>
    </source>
</evidence>
<evidence type="ECO:0000256" key="8">
    <source>
        <dbReference type="ARBA" id="ARBA00023049"/>
    </source>
</evidence>
<dbReference type="Gene3D" id="1.20.58.80">
    <property type="entry name" value="Phosphotransferase system, lactose/cellobiose-type IIA subunit"/>
    <property type="match status" value="1"/>
</dbReference>
<proteinExistence type="inferred from homology"/>
<dbReference type="Pfam" id="PF08969">
    <property type="entry name" value="USP8_dimer"/>
    <property type="match status" value="1"/>
</dbReference>
<evidence type="ECO:0000259" key="9">
    <source>
        <dbReference type="PROSITE" id="PS50249"/>
    </source>
</evidence>
<keyword evidence="7" id="KW-0862">Zinc</keyword>
<dbReference type="GO" id="GO:0008237">
    <property type="term" value="F:metallopeptidase activity"/>
    <property type="evidence" value="ECO:0007669"/>
    <property type="project" value="UniProtKB-KW"/>
</dbReference>
<organism evidence="10 11">
    <name type="scientific">Abeliophyllum distichum</name>
    <dbReference type="NCBI Taxonomy" id="126358"/>
    <lineage>
        <taxon>Eukaryota</taxon>
        <taxon>Viridiplantae</taxon>
        <taxon>Streptophyta</taxon>
        <taxon>Embryophyta</taxon>
        <taxon>Tracheophyta</taxon>
        <taxon>Spermatophyta</taxon>
        <taxon>Magnoliopsida</taxon>
        <taxon>eudicotyledons</taxon>
        <taxon>Gunneridae</taxon>
        <taxon>Pentapetalae</taxon>
        <taxon>asterids</taxon>
        <taxon>lamiids</taxon>
        <taxon>Lamiales</taxon>
        <taxon>Oleaceae</taxon>
        <taxon>Forsythieae</taxon>
        <taxon>Abeliophyllum</taxon>
    </lineage>
</organism>
<accession>A0ABD1NN98</accession>
<evidence type="ECO:0000256" key="2">
    <source>
        <dbReference type="ARBA" id="ARBA00010981"/>
    </source>
</evidence>
<dbReference type="Gene3D" id="3.40.140.10">
    <property type="entry name" value="Cytidine Deaminase, domain 2"/>
    <property type="match status" value="1"/>
</dbReference>
<evidence type="ECO:0000256" key="5">
    <source>
        <dbReference type="ARBA" id="ARBA00022786"/>
    </source>
</evidence>
<dbReference type="InterPro" id="IPR015063">
    <property type="entry name" value="USP8_dimer"/>
</dbReference>
<dbReference type="GO" id="GO:0046872">
    <property type="term" value="F:metal ion binding"/>
    <property type="evidence" value="ECO:0007669"/>
    <property type="project" value="UniProtKB-KW"/>
</dbReference>
<feature type="domain" description="MPN" evidence="9">
    <location>
        <begin position="374"/>
        <end position="502"/>
    </location>
</feature>
<dbReference type="PROSITE" id="PS50249">
    <property type="entry name" value="MPN"/>
    <property type="match status" value="1"/>
</dbReference>
<protein>
    <submittedName>
        <fullName evidence="10">AMSH-like ubiquitin thioesterase 1</fullName>
    </submittedName>
</protein>
<evidence type="ECO:0000256" key="6">
    <source>
        <dbReference type="ARBA" id="ARBA00022801"/>
    </source>
</evidence>
<dbReference type="SUPFAM" id="SSF102712">
    <property type="entry name" value="JAB1/MPN domain"/>
    <property type="match status" value="1"/>
</dbReference>